<feature type="region of interest" description="Disordered" evidence="1">
    <location>
        <begin position="222"/>
        <end position="381"/>
    </location>
</feature>
<feature type="compositionally biased region" description="Basic and acidic residues" evidence="1">
    <location>
        <begin position="1059"/>
        <end position="1073"/>
    </location>
</feature>
<comment type="caution">
    <text evidence="2">The sequence shown here is derived from an EMBL/GenBank/DDBJ whole genome shotgun (WGS) entry which is preliminary data.</text>
</comment>
<gene>
    <name evidence="2" type="ORF">SPHA_65994</name>
</gene>
<dbReference type="PANTHER" id="PTHR21608">
    <property type="entry name" value="KINESIN-LIKE PROTEIN CG14535"/>
    <property type="match status" value="1"/>
</dbReference>
<feature type="compositionally biased region" description="Polar residues" evidence="1">
    <location>
        <begin position="898"/>
        <end position="923"/>
    </location>
</feature>
<feature type="compositionally biased region" description="Basic and acidic residues" evidence="1">
    <location>
        <begin position="964"/>
        <end position="978"/>
    </location>
</feature>
<feature type="compositionally biased region" description="Basic and acidic residues" evidence="1">
    <location>
        <begin position="946"/>
        <end position="956"/>
    </location>
</feature>
<sequence>MLYSSSLSDPDYTSSSEQSCDTVIYVGANGHSLSDRELTDNEGPPKAVPLLPRTNPRLPRRTSGSRSSGDEGSTSDTGRNFSPVETGRLSINKIYGREPNTQTRIPVMSPTPTNSTNRDSSSPTGNTTPLSASSGYQMAKRANLKQKIPSSKFKALSDSGSSGRHQNSAEGPNFMEQWVDGPGAAIYPDKNNAELWIDGPQAFMVKMENGSRKHIRKELDENGRGRTWAMKRRNGSMSDGDIQPPRSASLQRDEREEEQWVDGPGRGNIRVSNNNYQIKQNAAACHGKKVTSHIPQPAPPSPPDPIPPPLSTMTTGTHNVVNQLRSNKHNQEPRPDSAISADSLSAEPSDSRPASLHSNEQPEQENAEIFQSKPVTAENDDGLNNFVKDWVERHHCNNNNVNSTVVDTQEVPSVTNNGDSNIGTIMDPANQVLPTCESLPCYNKEMVNTQTNQVASMLHKTKITSQETPIGPGHSTNRITEWLKTVSTDENREACVSGSGNSGLSKPFLITESQLNNGSDAYEITNGSADWRRNETVPLIETVSEFNKHMLLSDQCEDNKVWFTEEELTSEQKYLSFYSSADTNKDSNPETEFANLLISNRESIYEIQVDQQLERRSVSGGQDIPDDETFSSISYAKEDAEKLSLEAEAERIQTVQKLKALNAFQDDIPPLRESRTHCQFDRAKLSDLEEVSDEDSVLECKQQLLVTSGKPDNCSNSHLSKEIFDEEEGAIDVSVLKQNYTINPTMSGVYQTNSLFYERNSDNANNSSSSSAVGGHPLPNVNTVPNTLPMYSQIKSAKDGSGTSSQNDAKKSQKTKTSKSGSTHKTQSPSPPTIHKSTNRNQCKDTTSLSSNKQKINKDSSPGCTAISSSVPSKLSASPSSSSSSSHASRGKDRGNKSGRSSSQPAVSAVTRNKTSKSQSPSRSRLPIFNGKAFTPTSKLKKKEKEKKEEKEKMAMIEKTCSPKIHEIDTRVPRRDADTGNETGLVASEKKFLSPYATVTKPRVASHSSSGHGSDNSSTISTEVHSQLGSKSDKLHGGGTSSGYESMLRDSEATGSSSAHDDSASESSSNERKKGTRKKKIAGKKRKTFTFEKKSKFSLINILFIFSKYHIRE</sequence>
<evidence type="ECO:0000313" key="2">
    <source>
        <dbReference type="EMBL" id="CAE1315038.1"/>
    </source>
</evidence>
<dbReference type="OrthoDB" id="8862460at2759"/>
<feature type="region of interest" description="Disordered" evidence="1">
    <location>
        <begin position="33"/>
        <end position="174"/>
    </location>
</feature>
<dbReference type="Proteomes" id="UP000597762">
    <property type="component" value="Unassembled WGS sequence"/>
</dbReference>
<feature type="compositionally biased region" description="Low complexity" evidence="1">
    <location>
        <begin position="1006"/>
        <end position="1021"/>
    </location>
</feature>
<organism evidence="2 3">
    <name type="scientific">Acanthosepion pharaonis</name>
    <name type="common">Pharaoh cuttlefish</name>
    <name type="synonym">Sepia pharaonis</name>
    <dbReference type="NCBI Taxonomy" id="158019"/>
    <lineage>
        <taxon>Eukaryota</taxon>
        <taxon>Metazoa</taxon>
        <taxon>Spiralia</taxon>
        <taxon>Lophotrochozoa</taxon>
        <taxon>Mollusca</taxon>
        <taxon>Cephalopoda</taxon>
        <taxon>Coleoidea</taxon>
        <taxon>Decapodiformes</taxon>
        <taxon>Sepiida</taxon>
        <taxon>Sepiina</taxon>
        <taxon>Sepiidae</taxon>
        <taxon>Acanthosepion</taxon>
    </lineage>
</organism>
<dbReference type="AlphaFoldDB" id="A0A812E4B5"/>
<feature type="compositionally biased region" description="Low complexity" evidence="1">
    <location>
        <begin position="818"/>
        <end position="828"/>
    </location>
</feature>
<feature type="compositionally biased region" description="Polar residues" evidence="1">
    <location>
        <begin position="158"/>
        <end position="170"/>
    </location>
</feature>
<accession>A0A812E4B5</accession>
<dbReference type="GO" id="GO:0007018">
    <property type="term" value="P:microtubule-based movement"/>
    <property type="evidence" value="ECO:0007669"/>
    <property type="project" value="InterPro"/>
</dbReference>
<feature type="compositionally biased region" description="Pro residues" evidence="1">
    <location>
        <begin position="296"/>
        <end position="310"/>
    </location>
</feature>
<feature type="compositionally biased region" description="Polar residues" evidence="1">
    <location>
        <begin position="99"/>
        <end position="136"/>
    </location>
</feature>
<feature type="compositionally biased region" description="Low complexity" evidence="1">
    <location>
        <begin position="762"/>
        <end position="772"/>
    </location>
</feature>
<evidence type="ECO:0000313" key="3">
    <source>
        <dbReference type="Proteomes" id="UP000597762"/>
    </source>
</evidence>
<proteinExistence type="predicted"/>
<dbReference type="InterPro" id="IPR027640">
    <property type="entry name" value="Kinesin-like_fam"/>
</dbReference>
<evidence type="ECO:0000256" key="1">
    <source>
        <dbReference type="SAM" id="MobiDB-lite"/>
    </source>
</evidence>
<keyword evidence="3" id="KW-1185">Reference proteome</keyword>
<name>A0A812E4B5_ACAPH</name>
<dbReference type="GO" id="GO:0003777">
    <property type="term" value="F:microtubule motor activity"/>
    <property type="evidence" value="ECO:0007669"/>
    <property type="project" value="InterPro"/>
</dbReference>
<dbReference type="PANTHER" id="PTHR21608:SF7">
    <property type="entry name" value="KINESIN-LIKE PROTEIN CG14535"/>
    <property type="match status" value="1"/>
</dbReference>
<feature type="compositionally biased region" description="Polar residues" evidence="1">
    <location>
        <begin position="311"/>
        <end position="325"/>
    </location>
</feature>
<feature type="compositionally biased region" description="Polar residues" evidence="1">
    <location>
        <begin position="835"/>
        <end position="867"/>
    </location>
</feature>
<feature type="compositionally biased region" description="Polar residues" evidence="1">
    <location>
        <begin position="270"/>
        <end position="280"/>
    </location>
</feature>
<reference evidence="2" key="1">
    <citation type="submission" date="2021-01" db="EMBL/GenBank/DDBJ databases">
        <authorList>
            <person name="Li R."/>
            <person name="Bekaert M."/>
        </authorList>
    </citation>
    <scope>NUCLEOTIDE SEQUENCE</scope>
    <source>
        <strain evidence="2">Farmed</strain>
    </source>
</reference>
<protein>
    <submittedName>
        <fullName evidence="2">KIF26</fullName>
    </submittedName>
</protein>
<feature type="region of interest" description="Disordered" evidence="1">
    <location>
        <begin position="760"/>
        <end position="1085"/>
    </location>
</feature>
<feature type="compositionally biased region" description="Basic residues" evidence="1">
    <location>
        <begin position="1074"/>
        <end position="1085"/>
    </location>
</feature>
<feature type="compositionally biased region" description="Polar residues" evidence="1">
    <location>
        <begin position="780"/>
        <end position="807"/>
    </location>
</feature>
<feature type="compositionally biased region" description="Low complexity" evidence="1">
    <location>
        <begin position="49"/>
        <end position="79"/>
    </location>
</feature>
<feature type="compositionally biased region" description="Low complexity" evidence="1">
    <location>
        <begin position="868"/>
        <end position="888"/>
    </location>
</feature>
<dbReference type="EMBL" id="CAHIKZ030004749">
    <property type="protein sequence ID" value="CAE1315038.1"/>
    <property type="molecule type" value="Genomic_DNA"/>
</dbReference>